<dbReference type="EMBL" id="CP020100">
    <property type="protein sequence ID" value="AQZ95398.1"/>
    <property type="molecule type" value="Genomic_DNA"/>
</dbReference>
<dbReference type="KEGG" id="ppha:BVH74_11835"/>
<dbReference type="Gene3D" id="3.10.450.40">
    <property type="match status" value="1"/>
</dbReference>
<sequence length="101" mass="11171">MKKLTTLSCAVLLGLAGSVAFADDVRVDEALRLVNEGQIQALDQLNDKALAVQPGDITDTELEHEYGRYVYKVEIRDAQGAEWDVKLDASSGEVLRHKRDN</sequence>
<evidence type="ECO:0000313" key="3">
    <source>
        <dbReference type="EMBL" id="AQZ95398.1"/>
    </source>
</evidence>
<protein>
    <submittedName>
        <fullName evidence="3">Peptidase</fullName>
    </submittedName>
</protein>
<proteinExistence type="predicted"/>
<dbReference type="Proteomes" id="UP000243488">
    <property type="component" value="Chromosome"/>
</dbReference>
<evidence type="ECO:0000259" key="2">
    <source>
        <dbReference type="Pfam" id="PF03413"/>
    </source>
</evidence>
<organism evidence="3 4">
    <name type="scientific">Halopseudomonas phragmitis</name>
    <dbReference type="NCBI Taxonomy" id="1931241"/>
    <lineage>
        <taxon>Bacteria</taxon>
        <taxon>Pseudomonadati</taxon>
        <taxon>Pseudomonadota</taxon>
        <taxon>Gammaproteobacteria</taxon>
        <taxon>Pseudomonadales</taxon>
        <taxon>Pseudomonadaceae</taxon>
        <taxon>Halopseudomonas</taxon>
    </lineage>
</organism>
<dbReference type="RefSeq" id="WP_080050266.1">
    <property type="nucleotide sequence ID" value="NZ_CP020100.1"/>
</dbReference>
<keyword evidence="4" id="KW-1185">Reference proteome</keyword>
<dbReference type="InterPro" id="IPR025711">
    <property type="entry name" value="PepSY"/>
</dbReference>
<feature type="chain" id="PRO_5011984836" evidence="1">
    <location>
        <begin position="23"/>
        <end position="101"/>
    </location>
</feature>
<accession>A0A1V0B639</accession>
<gene>
    <name evidence="3" type="ORF">BVH74_11835</name>
</gene>
<evidence type="ECO:0000313" key="4">
    <source>
        <dbReference type="Proteomes" id="UP000243488"/>
    </source>
</evidence>
<keyword evidence="1" id="KW-0732">Signal</keyword>
<dbReference type="STRING" id="1931241.BVH74_11835"/>
<feature type="domain" description="PepSY" evidence="2">
    <location>
        <begin position="42"/>
        <end position="97"/>
    </location>
</feature>
<dbReference type="Pfam" id="PF03413">
    <property type="entry name" value="PepSY"/>
    <property type="match status" value="1"/>
</dbReference>
<evidence type="ECO:0000256" key="1">
    <source>
        <dbReference type="SAM" id="SignalP"/>
    </source>
</evidence>
<dbReference type="AlphaFoldDB" id="A0A1V0B639"/>
<feature type="signal peptide" evidence="1">
    <location>
        <begin position="1"/>
        <end position="22"/>
    </location>
</feature>
<name>A0A1V0B639_9GAMM</name>
<reference evidence="3 4" key="1">
    <citation type="submission" date="2017-03" db="EMBL/GenBank/DDBJ databases">
        <title>Complete genome sequence of the novel DNRA strain Pseudomonas sp. S-6-2 isolated from Chinese polluted river sediment. Journal of Biotechnology.</title>
        <authorList>
            <person name="Li J."/>
            <person name="Xiang F."/>
            <person name="Wang L."/>
            <person name="Xi L."/>
            <person name="Liu J."/>
        </authorList>
    </citation>
    <scope>NUCLEOTIDE SEQUENCE [LARGE SCALE GENOMIC DNA]</scope>
    <source>
        <strain evidence="3 4">S-6-2</strain>
    </source>
</reference>